<dbReference type="AlphaFoldDB" id="A0A6A6X9Z6"/>
<keyword evidence="3" id="KW-1185">Reference proteome</keyword>
<keyword evidence="1" id="KW-0812">Transmembrane</keyword>
<name>A0A6A6X9Z6_9PLEO</name>
<reference evidence="2" key="1">
    <citation type="journal article" date="2020" name="Stud. Mycol.">
        <title>101 Dothideomycetes genomes: a test case for predicting lifestyles and emergence of pathogens.</title>
        <authorList>
            <person name="Haridas S."/>
            <person name="Albert R."/>
            <person name="Binder M."/>
            <person name="Bloem J."/>
            <person name="Labutti K."/>
            <person name="Salamov A."/>
            <person name="Andreopoulos B."/>
            <person name="Baker S."/>
            <person name="Barry K."/>
            <person name="Bills G."/>
            <person name="Bluhm B."/>
            <person name="Cannon C."/>
            <person name="Castanera R."/>
            <person name="Culley D."/>
            <person name="Daum C."/>
            <person name="Ezra D."/>
            <person name="Gonzalez J."/>
            <person name="Henrissat B."/>
            <person name="Kuo A."/>
            <person name="Liang C."/>
            <person name="Lipzen A."/>
            <person name="Lutzoni F."/>
            <person name="Magnuson J."/>
            <person name="Mondo S."/>
            <person name="Nolan M."/>
            <person name="Ohm R."/>
            <person name="Pangilinan J."/>
            <person name="Park H.-J."/>
            <person name="Ramirez L."/>
            <person name="Alfaro M."/>
            <person name="Sun H."/>
            <person name="Tritt A."/>
            <person name="Yoshinaga Y."/>
            <person name="Zwiers L.-H."/>
            <person name="Turgeon B."/>
            <person name="Goodwin S."/>
            <person name="Spatafora J."/>
            <person name="Crous P."/>
            <person name="Grigoriev I."/>
        </authorList>
    </citation>
    <scope>NUCLEOTIDE SEQUENCE</scope>
    <source>
        <strain evidence="2">CBS 109.77</strain>
    </source>
</reference>
<evidence type="ECO:0000313" key="2">
    <source>
        <dbReference type="EMBL" id="KAF2792765.1"/>
    </source>
</evidence>
<proteinExistence type="predicted"/>
<gene>
    <name evidence="2" type="ORF">K505DRAFT_362630</name>
</gene>
<keyword evidence="1" id="KW-1133">Transmembrane helix</keyword>
<sequence length="85" mass="9463">AIFVNLNSLDVPDCWVPGVNGTCPYIPTTDTNKVRIVVIPTIAAVIIFVVAALTFFVKCAANRREDKRGRRRRNVDGWEYEGVPS</sequence>
<dbReference type="Proteomes" id="UP000799757">
    <property type="component" value="Unassembled WGS sequence"/>
</dbReference>
<organism evidence="2 3">
    <name type="scientific">Melanomma pulvis-pyrius CBS 109.77</name>
    <dbReference type="NCBI Taxonomy" id="1314802"/>
    <lineage>
        <taxon>Eukaryota</taxon>
        <taxon>Fungi</taxon>
        <taxon>Dikarya</taxon>
        <taxon>Ascomycota</taxon>
        <taxon>Pezizomycotina</taxon>
        <taxon>Dothideomycetes</taxon>
        <taxon>Pleosporomycetidae</taxon>
        <taxon>Pleosporales</taxon>
        <taxon>Melanommataceae</taxon>
        <taxon>Melanomma</taxon>
    </lineage>
</organism>
<dbReference type="OrthoDB" id="5573651at2759"/>
<accession>A0A6A6X9Z6</accession>
<keyword evidence="1" id="KW-0472">Membrane</keyword>
<protein>
    <submittedName>
        <fullName evidence="2">Uncharacterized protein</fullName>
    </submittedName>
</protein>
<dbReference type="EMBL" id="MU001956">
    <property type="protein sequence ID" value="KAF2792765.1"/>
    <property type="molecule type" value="Genomic_DNA"/>
</dbReference>
<feature type="transmembrane region" description="Helical" evidence="1">
    <location>
        <begin position="37"/>
        <end position="61"/>
    </location>
</feature>
<evidence type="ECO:0000313" key="3">
    <source>
        <dbReference type="Proteomes" id="UP000799757"/>
    </source>
</evidence>
<evidence type="ECO:0000256" key="1">
    <source>
        <dbReference type="SAM" id="Phobius"/>
    </source>
</evidence>
<feature type="non-terminal residue" evidence="2">
    <location>
        <position position="1"/>
    </location>
</feature>